<reference evidence="1 2" key="1">
    <citation type="submission" date="2024-04" db="EMBL/GenBank/DDBJ databases">
        <title>Tritrichomonas musculus Genome.</title>
        <authorList>
            <person name="Alves-Ferreira E."/>
            <person name="Grigg M."/>
            <person name="Lorenzi H."/>
            <person name="Galac M."/>
        </authorList>
    </citation>
    <scope>NUCLEOTIDE SEQUENCE [LARGE SCALE GENOMIC DNA]</scope>
    <source>
        <strain evidence="1 2">EAF2021</strain>
    </source>
</reference>
<sequence length="136" mass="16063">MTDVNTLKCLDDILSLCQSDNSLIPPAVDGINKIIEKIQLEQQNNDNESYKSFKIYEKIQNYVKESKKTFPKIKDLKLFIELIMKTHKTQKEFNKQPSTSLRKKDIYSILEQIYEEDNSIFEKIKQFINDPERNKA</sequence>
<keyword evidence="2" id="KW-1185">Reference proteome</keyword>
<gene>
    <name evidence="1" type="ORF">M9Y10_021588</name>
</gene>
<name>A0ABR2KQ88_9EUKA</name>
<protein>
    <submittedName>
        <fullName evidence="1">Uncharacterized protein</fullName>
    </submittedName>
</protein>
<evidence type="ECO:0000313" key="1">
    <source>
        <dbReference type="EMBL" id="KAK8893173.1"/>
    </source>
</evidence>
<organism evidence="1 2">
    <name type="scientific">Tritrichomonas musculus</name>
    <dbReference type="NCBI Taxonomy" id="1915356"/>
    <lineage>
        <taxon>Eukaryota</taxon>
        <taxon>Metamonada</taxon>
        <taxon>Parabasalia</taxon>
        <taxon>Tritrichomonadida</taxon>
        <taxon>Tritrichomonadidae</taxon>
        <taxon>Tritrichomonas</taxon>
    </lineage>
</organism>
<accession>A0ABR2KQ88</accession>
<proteinExistence type="predicted"/>
<comment type="caution">
    <text evidence="1">The sequence shown here is derived from an EMBL/GenBank/DDBJ whole genome shotgun (WGS) entry which is preliminary data.</text>
</comment>
<dbReference type="Proteomes" id="UP001470230">
    <property type="component" value="Unassembled WGS sequence"/>
</dbReference>
<evidence type="ECO:0000313" key="2">
    <source>
        <dbReference type="Proteomes" id="UP001470230"/>
    </source>
</evidence>
<dbReference type="EMBL" id="JAPFFF010000003">
    <property type="protein sequence ID" value="KAK8893173.1"/>
    <property type="molecule type" value="Genomic_DNA"/>
</dbReference>